<name>A0AAU0URX1_9FIRM</name>
<gene>
    <name evidence="2" type="ORF">MFMK1_003610</name>
</gene>
<organism evidence="2 3">
    <name type="scientific">Metallumcola ferriviriculae</name>
    <dbReference type="NCBI Taxonomy" id="3039180"/>
    <lineage>
        <taxon>Bacteria</taxon>
        <taxon>Bacillati</taxon>
        <taxon>Bacillota</taxon>
        <taxon>Clostridia</taxon>
        <taxon>Neomoorellales</taxon>
        <taxon>Desulfitibacteraceae</taxon>
        <taxon>Metallumcola</taxon>
    </lineage>
</organism>
<dbReference type="Proteomes" id="UP001329915">
    <property type="component" value="Chromosome"/>
</dbReference>
<proteinExistence type="predicted"/>
<keyword evidence="1" id="KW-0812">Transmembrane</keyword>
<reference evidence="2 3" key="1">
    <citation type="submission" date="2023-04" db="EMBL/GenBank/DDBJ databases">
        <authorList>
            <person name="Hsu D."/>
        </authorList>
    </citation>
    <scope>NUCLEOTIDE SEQUENCE [LARGE SCALE GENOMIC DNA]</scope>
    <source>
        <strain evidence="2 3">MK1</strain>
    </source>
</reference>
<sequence length="54" mass="5830">MNGLEAEINCAGGSGMGLWVIAIILGVIAWNLKTGIERIEKKLGDIFDALKEKE</sequence>
<evidence type="ECO:0000313" key="2">
    <source>
        <dbReference type="EMBL" id="WRO23742.1"/>
    </source>
</evidence>
<keyword evidence="3" id="KW-1185">Reference proteome</keyword>
<dbReference type="EMBL" id="CP121694">
    <property type="protein sequence ID" value="WRO23742.1"/>
    <property type="molecule type" value="Genomic_DNA"/>
</dbReference>
<feature type="transmembrane region" description="Helical" evidence="1">
    <location>
        <begin position="12"/>
        <end position="32"/>
    </location>
</feature>
<evidence type="ECO:0000313" key="3">
    <source>
        <dbReference type="Proteomes" id="UP001329915"/>
    </source>
</evidence>
<dbReference type="AlphaFoldDB" id="A0AAU0URX1"/>
<keyword evidence="1" id="KW-0472">Membrane</keyword>
<keyword evidence="1" id="KW-1133">Transmembrane helix</keyword>
<accession>A0AAU0URX1</accession>
<evidence type="ECO:0000256" key="1">
    <source>
        <dbReference type="SAM" id="Phobius"/>
    </source>
</evidence>
<dbReference type="KEGG" id="dbc:MFMK1_003610"/>
<protein>
    <submittedName>
        <fullName evidence="2">Uncharacterized protein</fullName>
    </submittedName>
</protein>
<dbReference type="RefSeq" id="WP_366923118.1">
    <property type="nucleotide sequence ID" value="NZ_CP121694.1"/>
</dbReference>